<dbReference type="CDD" id="cd15509">
    <property type="entry name" value="PHD1_KMT2C_like"/>
    <property type="match status" value="1"/>
</dbReference>
<dbReference type="CDD" id="cd15513">
    <property type="entry name" value="PHD5_KMT2C_like"/>
    <property type="match status" value="1"/>
</dbReference>
<dbReference type="CDD" id="cd15514">
    <property type="entry name" value="PHD6_KMT2C_like"/>
    <property type="match status" value="1"/>
</dbReference>
<feature type="region of interest" description="Disordered" evidence="10">
    <location>
        <begin position="1"/>
        <end position="42"/>
    </location>
</feature>
<dbReference type="FunFam" id="3.30.40.10:FF:000548">
    <property type="entry name" value="Putative Histone-lysine N-methyltransferase MLL3"/>
    <property type="match status" value="1"/>
</dbReference>
<dbReference type="CDD" id="cd21997">
    <property type="entry name" value="HMG_KMT2C-like"/>
    <property type="match status" value="1"/>
</dbReference>
<gene>
    <name evidence="15" type="primary">MLL3</name>
</gene>
<dbReference type="PROSITE" id="PS50114">
    <property type="entry name" value="GATA_ZN_FINGER_2"/>
    <property type="match status" value="1"/>
</dbReference>
<comment type="subcellular location">
    <subcellularLocation>
        <location evidence="1">Nucleus</location>
    </subcellularLocation>
</comment>
<evidence type="ECO:0000256" key="5">
    <source>
        <dbReference type="ARBA" id="ARBA00022833"/>
    </source>
</evidence>
<dbReference type="InterPro" id="IPR019787">
    <property type="entry name" value="Znf_PHD-finger"/>
</dbReference>
<feature type="domain" description="PHD-type" evidence="11">
    <location>
        <begin position="326"/>
        <end position="376"/>
    </location>
</feature>
<dbReference type="SMART" id="SM00184">
    <property type="entry name" value="RING"/>
    <property type="match status" value="4"/>
</dbReference>
<dbReference type="PROSITE" id="PS51805">
    <property type="entry name" value="EPHD"/>
    <property type="match status" value="1"/>
</dbReference>
<reference evidence="15" key="2">
    <citation type="journal article" date="2014" name="BMC Genomics">
        <title>A genomic perspective to assessing quality of mass-reared SIT flies used in Mediterranean fruit fly (Ceratitis capitata) eradication in California.</title>
        <authorList>
            <person name="Calla B."/>
            <person name="Hall B."/>
            <person name="Hou S."/>
            <person name="Geib S.M."/>
        </authorList>
    </citation>
    <scope>NUCLEOTIDE SEQUENCE</scope>
</reference>
<dbReference type="Gene3D" id="1.10.30.10">
    <property type="entry name" value="High mobility group box domain"/>
    <property type="match status" value="1"/>
</dbReference>
<feature type="region of interest" description="Disordered" evidence="10">
    <location>
        <begin position="1467"/>
        <end position="1487"/>
    </location>
</feature>
<evidence type="ECO:0000313" key="15">
    <source>
        <dbReference type="EMBL" id="JAC04039.1"/>
    </source>
</evidence>
<evidence type="ECO:0000259" key="14">
    <source>
        <dbReference type="PROSITE" id="PS51805"/>
    </source>
</evidence>
<evidence type="ECO:0000259" key="11">
    <source>
        <dbReference type="PROSITE" id="PS50016"/>
    </source>
</evidence>
<feature type="compositionally biased region" description="Acidic residues" evidence="10">
    <location>
        <begin position="1"/>
        <end position="12"/>
    </location>
</feature>
<evidence type="ECO:0000256" key="4">
    <source>
        <dbReference type="ARBA" id="ARBA00022771"/>
    </source>
</evidence>
<dbReference type="InterPro" id="IPR001965">
    <property type="entry name" value="Znf_PHD"/>
</dbReference>
<dbReference type="FunFam" id="1.10.30.10:FF:000009">
    <property type="entry name" value="Histone-lysine N-methyltransferase"/>
    <property type="match status" value="1"/>
</dbReference>
<keyword evidence="8" id="KW-0539">Nucleus</keyword>
<reference evidence="15" key="1">
    <citation type="submission" date="2013-07" db="EMBL/GenBank/DDBJ databases">
        <authorList>
            <person name="Geib S."/>
        </authorList>
    </citation>
    <scope>NUCLEOTIDE SEQUENCE</scope>
</reference>
<accession>W8C427</accession>
<dbReference type="PANTHER" id="PTHR45888:SF6">
    <property type="entry name" value="HL01030P-RELATED"/>
    <property type="match status" value="1"/>
</dbReference>
<feature type="domain" description="PHD-type" evidence="11">
    <location>
        <begin position="708"/>
        <end position="758"/>
    </location>
</feature>
<dbReference type="GO" id="GO:0044666">
    <property type="term" value="C:MLL3/4 complex"/>
    <property type="evidence" value="ECO:0007669"/>
    <property type="project" value="TreeGrafter"/>
</dbReference>
<dbReference type="GO" id="GO:0043565">
    <property type="term" value="F:sequence-specific DNA binding"/>
    <property type="evidence" value="ECO:0007669"/>
    <property type="project" value="InterPro"/>
</dbReference>
<protein>
    <submittedName>
        <fullName evidence="15">Histone-lysine N-methyltransferase MLL3</fullName>
    </submittedName>
</protein>
<sequence length="1658" mass="185799">MDVVSECEENDVDALHNVSSAAPSTPNSNRSSPATGNDENMFHLDLYVQGSSENGDPLLSVADSKNISKRGPGRPRKDIPQCKGILKRKSPGEQNQCSDRVGIPALLSPSESSNIAYPDEKAQNAFDDISNIYNCPEKICCLCNLDEKTSLGQGDFLKWEVDPDNCEKALQFYDENTVKFDESLRNNSTDHVAFRRSKSMCKGKLVQNDCFNELDKIGHFEKTSLKALFDVSYIHLHRMCLMWSQGVYGKTNDLKTNIEMIIAKSLTQKCSFCGQYGASVTCKMSCSKVFHLPCAAASGSFQIMDNFTVFCVDHIEQVTVICPDANITCHNCSTMAEITKMVMCSTCGEHFHTNCVGLINTPETRAGWNCSNCRKCQICREGDGTEGRFIKCEQCQRLYHNTCLRPTISSLPKYGWKCNRCRVCTDCGSRTPGGGTSSRWHCHYTICDSCYQQRNKGFSCPICHKAYRASAHKEMVKCSLCHRFVHSTCDEEADLIAYHKKKESNPDYDYICPQCKLLSKNEKATTNQLHQIRSVEGAVFSQGLEDNFIKEIDFENFQKESGTDFIGLESHSSKICRKKIFFRGRGGKLMGHKNNILTHFGRKRNVVRGKGRQLLLNHINIPSNGDRPLSGNKTSDDGLSMERKILLCSAKDKFLLSQDLCVMCGSAGIDIESKLIACAQCGQCYHPYCVNTKISDVILEKGWRCLDCTVCETCGQRNDEARLILCDECDLSYHIYCVSPPLETVPHGNWKCKWCAACQKCGRQSPGANQQRRNTNNGLLECGRCSSREVCSACFKSYNDGELIIQCKNCERWLHCRCDSINTEEEAQICDNVEYHCILCRPKDKSLAQFLSSKTLFINKTMPSLTECSSKQNNDAEATFWVDGVSMSERGANMIKALSSDIKKKRKMRATNESQNKESGILAAIESVVAGSNSNVPSEEFLETESMKKKDIDQYKDGMVWLGADNSPPEGFSISTNDDGIAILRKKRQRNLQKIGIGGFSVRNRTVKKDESSLNSNNCSSMDPEKRKKAVRKKVKSRLSESYPAYLQEAFFGKPLLESMVKNQLACEDSDISDELVDLNEAIFHEEALNPSPKTPTALTITNDDQTNISTKENCNKILNVNKTISIDNDNEINVYNSITVQETSSNSKLSTSQFDTNNTGNKTEDKLRDSSFSNTPMTGAFPADISNESCTSITNSNGKGQILAATDDHGVNRTHSESLQSADFRTIVLPKEIGDVNLLTRNNNENGTNTPFVSQQPDLKESQEQTSQIQMVPINVPIHNSTHIIDGAVSDNMVIPHSQYSQQLQKPQIKSAPQQTDSAGTQKTAEKMRRDEDLGEMATISAVLYANTRHPELKQIYPNWNDRCKQILKRWRSLSNEKKAPFLQQAKDNRSALRMRRSQQDQERICFNQKSLKEQEQERIWKQHQAKAKESHNNLTYRGHAYDLNGAYEMVSIDKREVVHNGDVLQKRTQQQPSQKEQNAIDNPAENKHLRTLLLKEQQLRTTTTDPWISNPVSMDSPNSFYQHSLTNELLPRSSKPALFTNIGNKHGWVEESKTSQPLESVQLEQQTVCNENKQVSKGRKDMKASDSGDSELEKMDADENGAFGDILGGLGDGNDDDLLKSLTAEIGDDFNILAYADPALDELASNPNLLNKLDFE</sequence>
<evidence type="ECO:0000256" key="6">
    <source>
        <dbReference type="ARBA" id="ARBA00023015"/>
    </source>
</evidence>
<feature type="compositionally biased region" description="Polar residues" evidence="10">
    <location>
        <begin position="17"/>
        <end position="38"/>
    </location>
</feature>
<dbReference type="InterPro" id="IPR000679">
    <property type="entry name" value="Znf_GATA"/>
</dbReference>
<keyword evidence="3" id="KW-0677">Repeat</keyword>
<dbReference type="PROSITE" id="PS50089">
    <property type="entry name" value="ZF_RING_2"/>
    <property type="match status" value="1"/>
</dbReference>
<keyword evidence="6" id="KW-0805">Transcription regulation</keyword>
<evidence type="ECO:0000259" key="12">
    <source>
        <dbReference type="PROSITE" id="PS50089"/>
    </source>
</evidence>
<dbReference type="GO" id="GO:0008270">
    <property type="term" value="F:zinc ion binding"/>
    <property type="evidence" value="ECO:0007669"/>
    <property type="project" value="UniProtKB-KW"/>
</dbReference>
<feature type="domain" description="PHD-type" evidence="11">
    <location>
        <begin position="788"/>
        <end position="843"/>
    </location>
</feature>
<keyword evidence="15" id="KW-0489">Methyltransferase</keyword>
<dbReference type="FunFam" id="3.30.40.10:FF:000407">
    <property type="entry name" value="Histone-lysine N-methyltransferase MLL3"/>
    <property type="match status" value="1"/>
</dbReference>
<dbReference type="OrthoDB" id="308383at2759"/>
<evidence type="ECO:0000256" key="2">
    <source>
        <dbReference type="ARBA" id="ARBA00022723"/>
    </source>
</evidence>
<feature type="domain" description="GATA-type" evidence="13">
    <location>
        <begin position="699"/>
        <end position="742"/>
    </location>
</feature>
<dbReference type="InterPro" id="IPR013083">
    <property type="entry name" value="Znf_RING/FYVE/PHD"/>
</dbReference>
<feature type="compositionally biased region" description="Basic and acidic residues" evidence="10">
    <location>
        <begin position="1580"/>
        <end position="1595"/>
    </location>
</feature>
<dbReference type="GO" id="GO:0032259">
    <property type="term" value="P:methylation"/>
    <property type="evidence" value="ECO:0007669"/>
    <property type="project" value="UniProtKB-KW"/>
</dbReference>
<evidence type="ECO:0000256" key="3">
    <source>
        <dbReference type="ARBA" id="ARBA00022737"/>
    </source>
</evidence>
<evidence type="ECO:0000256" key="1">
    <source>
        <dbReference type="ARBA" id="ARBA00004123"/>
    </source>
</evidence>
<dbReference type="Gene3D" id="3.30.40.10">
    <property type="entry name" value="Zinc/RING finger domain, C3HC4 (zinc finger)"/>
    <property type="match status" value="7"/>
</dbReference>
<organism evidence="15">
    <name type="scientific">Ceratitis capitata</name>
    <name type="common">Mediterranean fruit fly</name>
    <name type="synonym">Tephritis capitata</name>
    <dbReference type="NCBI Taxonomy" id="7213"/>
    <lineage>
        <taxon>Eukaryota</taxon>
        <taxon>Metazoa</taxon>
        <taxon>Ecdysozoa</taxon>
        <taxon>Arthropoda</taxon>
        <taxon>Hexapoda</taxon>
        <taxon>Insecta</taxon>
        <taxon>Pterygota</taxon>
        <taxon>Neoptera</taxon>
        <taxon>Endopterygota</taxon>
        <taxon>Diptera</taxon>
        <taxon>Brachycera</taxon>
        <taxon>Muscomorpha</taxon>
        <taxon>Tephritoidea</taxon>
        <taxon>Tephritidae</taxon>
        <taxon>Ceratitis</taxon>
        <taxon>Ceratitis</taxon>
    </lineage>
</organism>
<feature type="compositionally biased region" description="Polar residues" evidence="10">
    <location>
        <begin position="1301"/>
        <end position="1324"/>
    </location>
</feature>
<dbReference type="CDD" id="cd15665">
    <property type="entry name" value="ePHD1_KMT2C_like"/>
    <property type="match status" value="1"/>
</dbReference>
<feature type="domain" description="PHD-type" evidence="14">
    <location>
        <begin position="207"/>
        <end position="315"/>
    </location>
</feature>
<feature type="domain" description="PHD-type" evidence="11">
    <location>
        <begin position="658"/>
        <end position="711"/>
    </location>
</feature>
<dbReference type="SUPFAM" id="SSF57903">
    <property type="entry name" value="FYVE/PHD zinc finger"/>
    <property type="match status" value="6"/>
</dbReference>
<proteinExistence type="evidence at transcript level"/>
<feature type="domain" description="RING-type" evidence="12">
    <location>
        <begin position="421"/>
        <end position="464"/>
    </location>
</feature>
<dbReference type="InterPro" id="IPR036910">
    <property type="entry name" value="HMG_box_dom_sf"/>
</dbReference>
<keyword evidence="5" id="KW-0862">Zinc</keyword>
<evidence type="ECO:0000256" key="10">
    <source>
        <dbReference type="SAM" id="MobiDB-lite"/>
    </source>
</evidence>
<name>W8C427_CERCA</name>
<feature type="compositionally biased region" description="Polar residues" evidence="10">
    <location>
        <begin position="1146"/>
        <end position="1162"/>
    </location>
</feature>
<keyword evidence="4 9" id="KW-0863">Zinc-finger</keyword>
<dbReference type="GO" id="GO:0045944">
    <property type="term" value="P:positive regulation of transcription by RNA polymerase II"/>
    <property type="evidence" value="ECO:0007669"/>
    <property type="project" value="TreeGrafter"/>
</dbReference>
<evidence type="ECO:0000256" key="8">
    <source>
        <dbReference type="ARBA" id="ARBA00023242"/>
    </source>
</evidence>
<evidence type="ECO:0000256" key="9">
    <source>
        <dbReference type="PROSITE-ProRule" id="PRU00094"/>
    </source>
</evidence>
<feature type="compositionally biased region" description="Polar residues" evidence="10">
    <location>
        <begin position="1468"/>
        <end position="1482"/>
    </location>
</feature>
<feature type="domain" description="PHD-type" evidence="11">
    <location>
        <begin position="373"/>
        <end position="424"/>
    </location>
</feature>
<dbReference type="PANTHER" id="PTHR45888">
    <property type="entry name" value="HL01030P-RELATED"/>
    <property type="match status" value="1"/>
</dbReference>
<feature type="region of interest" description="Disordered" evidence="10">
    <location>
        <begin position="1574"/>
        <end position="1595"/>
    </location>
</feature>
<dbReference type="EMBL" id="GAMC01002517">
    <property type="protein sequence ID" value="JAC04039.1"/>
    <property type="molecule type" value="mRNA"/>
</dbReference>
<evidence type="ECO:0000256" key="7">
    <source>
        <dbReference type="ARBA" id="ARBA00023163"/>
    </source>
</evidence>
<feature type="region of interest" description="Disordered" evidence="10">
    <location>
        <begin position="1146"/>
        <end position="1187"/>
    </location>
</feature>
<keyword evidence="2" id="KW-0479">Metal-binding</keyword>
<dbReference type="InterPro" id="IPR034732">
    <property type="entry name" value="EPHD"/>
</dbReference>
<dbReference type="InterPro" id="IPR011011">
    <property type="entry name" value="Znf_FYVE_PHD"/>
</dbReference>
<dbReference type="GO" id="GO:0003713">
    <property type="term" value="F:transcription coactivator activity"/>
    <property type="evidence" value="ECO:0007669"/>
    <property type="project" value="TreeGrafter"/>
</dbReference>
<dbReference type="CDD" id="cd15512">
    <property type="entry name" value="PHD4_KMT2C_like"/>
    <property type="match status" value="1"/>
</dbReference>
<evidence type="ECO:0000259" key="13">
    <source>
        <dbReference type="PROSITE" id="PS50114"/>
    </source>
</evidence>
<feature type="domain" description="PHD-type" evidence="11">
    <location>
        <begin position="457"/>
        <end position="518"/>
    </location>
</feature>
<dbReference type="InterPro" id="IPR001841">
    <property type="entry name" value="Znf_RING"/>
</dbReference>
<dbReference type="SMART" id="SM00249">
    <property type="entry name" value="PHD"/>
    <property type="match status" value="7"/>
</dbReference>
<dbReference type="PROSITE" id="PS50016">
    <property type="entry name" value="ZF_PHD_2"/>
    <property type="match status" value="6"/>
</dbReference>
<keyword evidence="15" id="KW-0808">Transferase</keyword>
<feature type="region of interest" description="Disordered" evidence="10">
    <location>
        <begin position="1008"/>
        <end position="1029"/>
    </location>
</feature>
<feature type="region of interest" description="Disordered" evidence="10">
    <location>
        <begin position="1301"/>
        <end position="1331"/>
    </location>
</feature>
<dbReference type="Pfam" id="PF00628">
    <property type="entry name" value="PHD"/>
    <property type="match status" value="3"/>
</dbReference>
<dbReference type="SUPFAM" id="SSF47095">
    <property type="entry name" value="HMG-box"/>
    <property type="match status" value="1"/>
</dbReference>
<keyword evidence="7" id="KW-0804">Transcription</keyword>
<dbReference type="GO" id="GO:0042800">
    <property type="term" value="F:histone H3K4 methyltransferase activity"/>
    <property type="evidence" value="ECO:0007669"/>
    <property type="project" value="TreeGrafter"/>
</dbReference>